<evidence type="ECO:0000313" key="2">
    <source>
        <dbReference type="EMBL" id="TLU73829.1"/>
    </source>
</evidence>
<dbReference type="EMBL" id="VCDI01000001">
    <property type="protein sequence ID" value="TLU73829.1"/>
    <property type="molecule type" value="Genomic_DNA"/>
</dbReference>
<dbReference type="OrthoDB" id="7282123at2"/>
<sequence>MGEIVNLNQVRKQRARAEARKLAQENRVRHGRTGAQKQSDRRTTDDAEKHVQDHRLIDRVPGPDEASE</sequence>
<protein>
    <submittedName>
        <fullName evidence="2">DUF4169 family protein</fullName>
    </submittedName>
</protein>
<feature type="region of interest" description="Disordered" evidence="1">
    <location>
        <begin position="1"/>
        <end position="68"/>
    </location>
</feature>
<proteinExistence type="predicted"/>
<dbReference type="RefSeq" id="WP_138324082.1">
    <property type="nucleotide sequence ID" value="NZ_VCDI01000001.1"/>
</dbReference>
<evidence type="ECO:0000313" key="3">
    <source>
        <dbReference type="Proteomes" id="UP000305654"/>
    </source>
</evidence>
<dbReference type="AlphaFoldDB" id="A0A5R9JA00"/>
<feature type="compositionally biased region" description="Polar residues" evidence="1">
    <location>
        <begin position="1"/>
        <end position="10"/>
    </location>
</feature>
<keyword evidence="3" id="KW-1185">Reference proteome</keyword>
<name>A0A5R9JA00_9PROT</name>
<dbReference type="Pfam" id="PF13770">
    <property type="entry name" value="DUF4169"/>
    <property type="match status" value="1"/>
</dbReference>
<dbReference type="Proteomes" id="UP000305654">
    <property type="component" value="Unassembled WGS sequence"/>
</dbReference>
<reference evidence="2 3" key="1">
    <citation type="submission" date="2019-05" db="EMBL/GenBank/DDBJ databases">
        <authorList>
            <person name="Pankratov T."/>
            <person name="Grouzdev D."/>
        </authorList>
    </citation>
    <scope>NUCLEOTIDE SEQUENCE [LARGE SCALE GENOMIC DNA]</scope>
    <source>
        <strain evidence="2 3">KEBCLARHB70R</strain>
    </source>
</reference>
<feature type="compositionally biased region" description="Basic and acidic residues" evidence="1">
    <location>
        <begin position="38"/>
        <end position="62"/>
    </location>
</feature>
<feature type="compositionally biased region" description="Basic and acidic residues" evidence="1">
    <location>
        <begin position="15"/>
        <end position="28"/>
    </location>
</feature>
<evidence type="ECO:0000256" key="1">
    <source>
        <dbReference type="SAM" id="MobiDB-lite"/>
    </source>
</evidence>
<dbReference type="InterPro" id="IPR025227">
    <property type="entry name" value="DUF4169"/>
</dbReference>
<comment type="caution">
    <text evidence="2">The sequence shown here is derived from an EMBL/GenBank/DDBJ whole genome shotgun (WGS) entry which is preliminary data.</text>
</comment>
<accession>A0A5R9JA00</accession>
<organism evidence="2 3">
    <name type="scientific">Lichenicoccus roseus</name>
    <dbReference type="NCBI Taxonomy" id="2683649"/>
    <lineage>
        <taxon>Bacteria</taxon>
        <taxon>Pseudomonadati</taxon>
        <taxon>Pseudomonadota</taxon>
        <taxon>Alphaproteobacteria</taxon>
        <taxon>Acetobacterales</taxon>
        <taxon>Acetobacteraceae</taxon>
        <taxon>Lichenicoccus</taxon>
    </lineage>
</organism>
<gene>
    <name evidence="2" type="ORF">FE263_00905</name>
</gene>